<evidence type="ECO:0000313" key="1">
    <source>
        <dbReference type="EMBL" id="KAJ5597434.1"/>
    </source>
</evidence>
<sequence length="91" mass="9768">MPMNGLTDGVQRRRRLAESQLKPHVTTLTAKLIRQGNIILPHQPLPSPLIGGVVQANYSQVESLSAPGSCGAIWVVCLIARGLSAQLTRDT</sequence>
<dbReference type="Proteomes" id="UP001213799">
    <property type="component" value="Unassembled WGS sequence"/>
</dbReference>
<organism evidence="1 2">
    <name type="scientific">Penicillium hordei</name>
    <dbReference type="NCBI Taxonomy" id="40994"/>
    <lineage>
        <taxon>Eukaryota</taxon>
        <taxon>Fungi</taxon>
        <taxon>Dikarya</taxon>
        <taxon>Ascomycota</taxon>
        <taxon>Pezizomycotina</taxon>
        <taxon>Eurotiomycetes</taxon>
        <taxon>Eurotiomycetidae</taxon>
        <taxon>Eurotiales</taxon>
        <taxon>Aspergillaceae</taxon>
        <taxon>Penicillium</taxon>
    </lineage>
</organism>
<name>A0AAD6DZ84_9EURO</name>
<protein>
    <submittedName>
        <fullName evidence="1">Uncharacterized protein</fullName>
    </submittedName>
</protein>
<comment type="caution">
    <text evidence="1">The sequence shown here is derived from an EMBL/GenBank/DDBJ whole genome shotgun (WGS) entry which is preliminary data.</text>
</comment>
<proteinExistence type="predicted"/>
<dbReference type="EMBL" id="JAQJAE010000004">
    <property type="protein sequence ID" value="KAJ5597434.1"/>
    <property type="molecule type" value="Genomic_DNA"/>
</dbReference>
<keyword evidence="2" id="KW-1185">Reference proteome</keyword>
<dbReference type="AlphaFoldDB" id="A0AAD6DZ84"/>
<evidence type="ECO:0000313" key="2">
    <source>
        <dbReference type="Proteomes" id="UP001213799"/>
    </source>
</evidence>
<reference evidence="1" key="1">
    <citation type="journal article" date="2023" name="IMA Fungus">
        <title>Comparative genomic study of the Penicillium genus elucidates a diverse pangenome and 15 lateral gene transfer events.</title>
        <authorList>
            <person name="Petersen C."/>
            <person name="Sorensen T."/>
            <person name="Nielsen M.R."/>
            <person name="Sondergaard T.E."/>
            <person name="Sorensen J.L."/>
            <person name="Fitzpatrick D.A."/>
            <person name="Frisvad J.C."/>
            <person name="Nielsen K.L."/>
        </authorList>
    </citation>
    <scope>NUCLEOTIDE SEQUENCE</scope>
    <source>
        <strain evidence="1">IBT 12815</strain>
    </source>
</reference>
<reference evidence="1" key="2">
    <citation type="submission" date="2023-01" db="EMBL/GenBank/DDBJ databases">
        <authorList>
            <person name="Petersen C."/>
        </authorList>
    </citation>
    <scope>NUCLEOTIDE SEQUENCE</scope>
    <source>
        <strain evidence="1">IBT 12815</strain>
    </source>
</reference>
<accession>A0AAD6DZ84</accession>
<dbReference type="GeneID" id="81588815"/>
<dbReference type="RefSeq" id="XP_056750649.1">
    <property type="nucleotide sequence ID" value="XM_056898573.1"/>
</dbReference>
<gene>
    <name evidence="1" type="ORF">N7537_007518</name>
</gene>